<dbReference type="EC" id="2.4.1.-" evidence="3"/>
<dbReference type="KEGG" id="salh:HMF8227_00050"/>
<feature type="domain" description="Glycosyltransferase 2-like" evidence="2">
    <location>
        <begin position="7"/>
        <end position="122"/>
    </location>
</feature>
<dbReference type="Pfam" id="PF00535">
    <property type="entry name" value="Glycos_transf_2"/>
    <property type="match status" value="1"/>
</dbReference>
<keyword evidence="4" id="KW-1185">Reference proteome</keyword>
<dbReference type="SUPFAM" id="SSF53448">
    <property type="entry name" value="Nucleotide-diphospho-sugar transferases"/>
    <property type="match status" value="1"/>
</dbReference>
<dbReference type="PANTHER" id="PTHR43630">
    <property type="entry name" value="POLY-BETA-1,6-N-ACETYL-D-GLUCOSAMINE SYNTHASE"/>
    <property type="match status" value="1"/>
</dbReference>
<organism evidence="3 4">
    <name type="scientific">Saliniradius amylolyticus</name>
    <dbReference type="NCBI Taxonomy" id="2183582"/>
    <lineage>
        <taxon>Bacteria</taxon>
        <taxon>Pseudomonadati</taxon>
        <taxon>Pseudomonadota</taxon>
        <taxon>Gammaproteobacteria</taxon>
        <taxon>Alteromonadales</taxon>
        <taxon>Alteromonadaceae</taxon>
        <taxon>Saliniradius</taxon>
    </lineage>
</organism>
<dbReference type="RefSeq" id="WP_109338261.1">
    <property type="nucleotide sequence ID" value="NZ_CP029347.1"/>
</dbReference>
<dbReference type="EMBL" id="CP029347">
    <property type="protein sequence ID" value="AWL10558.1"/>
    <property type="molecule type" value="Genomic_DNA"/>
</dbReference>
<proteinExistence type="inferred from homology"/>
<reference evidence="3 4" key="1">
    <citation type="submission" date="2018-05" db="EMBL/GenBank/DDBJ databases">
        <title>Salinimonas sp. HMF8227 Genome sequencing and assembly.</title>
        <authorList>
            <person name="Kang H."/>
            <person name="Kang J."/>
            <person name="Cha I."/>
            <person name="Kim H."/>
            <person name="Joh K."/>
        </authorList>
    </citation>
    <scope>NUCLEOTIDE SEQUENCE [LARGE SCALE GENOMIC DNA]</scope>
    <source>
        <strain evidence="3 4">HMF8227</strain>
    </source>
</reference>
<accession>A0A2S2DYT0</accession>
<evidence type="ECO:0000259" key="2">
    <source>
        <dbReference type="Pfam" id="PF00535"/>
    </source>
</evidence>
<protein>
    <submittedName>
        <fullName evidence="3">Putative glycosyltransferase</fullName>
        <ecNumber evidence="3">2.4.1.-</ecNumber>
    </submittedName>
</protein>
<evidence type="ECO:0000256" key="1">
    <source>
        <dbReference type="ARBA" id="ARBA00038494"/>
    </source>
</evidence>
<name>A0A2S2DYT0_9ALTE</name>
<dbReference type="AlphaFoldDB" id="A0A2S2DYT0"/>
<dbReference type="InterPro" id="IPR001173">
    <property type="entry name" value="Glyco_trans_2-like"/>
</dbReference>
<evidence type="ECO:0000313" key="3">
    <source>
        <dbReference type="EMBL" id="AWL10558.1"/>
    </source>
</evidence>
<sequence>MSTTPISAFIITKNEQAHLAEVLDSLSKFDEVVVVDSGSTDQTRSIAREKGARVIERDWPGFAKQKQYAMTCCQHDWVLNVDGDEVLPEGTYEQLQKLIGAQAQSNTVIRLYFEDLFWGEPMASMSAKRSIVRCFHKSAVSYPDDRRVHENVVPKNVVNEKPMPNLVKHYGYDSTHGLMDKQNQYSLLKAKDKYDKGKRGSILKLAVIFPLTFIKAYVFKKMFASGARGFVHATIEAMYAFLKEAKLLEMNYRQRTKDRSI</sequence>
<keyword evidence="3" id="KW-0328">Glycosyltransferase</keyword>
<dbReference type="InterPro" id="IPR029044">
    <property type="entry name" value="Nucleotide-diphossugar_trans"/>
</dbReference>
<evidence type="ECO:0000313" key="4">
    <source>
        <dbReference type="Proteomes" id="UP000245728"/>
    </source>
</evidence>
<dbReference type="GO" id="GO:0016757">
    <property type="term" value="F:glycosyltransferase activity"/>
    <property type="evidence" value="ECO:0007669"/>
    <property type="project" value="UniProtKB-KW"/>
</dbReference>
<dbReference type="Proteomes" id="UP000245728">
    <property type="component" value="Chromosome"/>
</dbReference>
<dbReference type="OrthoDB" id="9815923at2"/>
<comment type="similarity">
    <text evidence="1">Belongs to the glycosyltransferase 2 family. WaaE/KdtX subfamily.</text>
</comment>
<dbReference type="CDD" id="cd02511">
    <property type="entry name" value="Beta4Glucosyltransferase"/>
    <property type="match status" value="1"/>
</dbReference>
<dbReference type="Gene3D" id="3.90.550.10">
    <property type="entry name" value="Spore Coat Polysaccharide Biosynthesis Protein SpsA, Chain A"/>
    <property type="match status" value="1"/>
</dbReference>
<gene>
    <name evidence="3" type="primary">waaE</name>
    <name evidence="3" type="ORF">HMF8227_00050</name>
</gene>
<dbReference type="PANTHER" id="PTHR43630:SF2">
    <property type="entry name" value="GLYCOSYLTRANSFERASE"/>
    <property type="match status" value="1"/>
</dbReference>
<keyword evidence="3" id="KW-0808">Transferase</keyword>